<dbReference type="Gene3D" id="2.40.10.10">
    <property type="entry name" value="Trypsin-like serine proteases"/>
    <property type="match status" value="1"/>
</dbReference>
<dbReference type="InterPro" id="IPR009003">
    <property type="entry name" value="Peptidase_S1_PA"/>
</dbReference>
<feature type="non-terminal residue" evidence="1">
    <location>
        <position position="1"/>
    </location>
</feature>
<keyword evidence="1" id="KW-0378">Hydrolase</keyword>
<dbReference type="SUPFAM" id="SSF50494">
    <property type="entry name" value="Trypsin-like serine proteases"/>
    <property type="match status" value="1"/>
</dbReference>
<dbReference type="GO" id="GO:0006508">
    <property type="term" value="P:proteolysis"/>
    <property type="evidence" value="ECO:0007669"/>
    <property type="project" value="UniProtKB-KW"/>
</dbReference>
<reference evidence="1" key="1">
    <citation type="submission" date="2015-09" db="EMBL/GenBank/DDBJ databases">
        <title>Molecular characterization of Rhynchophorus ferrugineus (Olivier) (Coleoptera: Curculionidae) transcriptome.</title>
        <authorList>
            <person name="Hussain A."/>
            <person name="Rizwan-ul-Haq M."/>
            <person name="Al-Ayedh H."/>
            <person name="Al-Jabr A.M."/>
        </authorList>
    </citation>
    <scope>NUCLEOTIDE SEQUENCE</scope>
    <source>
        <strain evidence="1">RPWSSHCyp125</strain>
    </source>
</reference>
<sequence length="75" mass="8159">PGWLLALPAGDKLGNQLVLSPGRLIVWTCTTEVVVGWGQLSQDGPTSTTLQKLDVRTLPNALLRRSVRTMITTFV</sequence>
<keyword evidence="1" id="KW-0472">Membrane</keyword>
<accession>A0A140DL29</accession>
<keyword evidence="1" id="KW-0812">Transmembrane</keyword>
<evidence type="ECO:0000313" key="1">
    <source>
        <dbReference type="EMBL" id="AMK48644.1"/>
    </source>
</evidence>
<keyword evidence="1" id="KW-0645">Protease</keyword>
<protein>
    <submittedName>
        <fullName evidence="1">Transmembrane protease serine 6</fullName>
    </submittedName>
</protein>
<name>A0A140DL29_RHYFE</name>
<dbReference type="GO" id="GO:0008233">
    <property type="term" value="F:peptidase activity"/>
    <property type="evidence" value="ECO:0007669"/>
    <property type="project" value="UniProtKB-KW"/>
</dbReference>
<dbReference type="InterPro" id="IPR043504">
    <property type="entry name" value="Peptidase_S1_PA_chymotrypsin"/>
</dbReference>
<organism evidence="1">
    <name type="scientific">Rhynchophorus ferrugineus</name>
    <name type="common">Red palm weevil</name>
    <name type="synonym">Curculio ferrugineus</name>
    <dbReference type="NCBI Taxonomy" id="354439"/>
    <lineage>
        <taxon>Eukaryota</taxon>
        <taxon>Metazoa</taxon>
        <taxon>Ecdysozoa</taxon>
        <taxon>Arthropoda</taxon>
        <taxon>Hexapoda</taxon>
        <taxon>Insecta</taxon>
        <taxon>Pterygota</taxon>
        <taxon>Neoptera</taxon>
        <taxon>Endopterygota</taxon>
        <taxon>Coleoptera</taxon>
        <taxon>Polyphaga</taxon>
        <taxon>Cucujiformia</taxon>
        <taxon>Curculionidae</taxon>
        <taxon>Dryophthorinae</taxon>
        <taxon>Rhynchophorus</taxon>
    </lineage>
</organism>
<dbReference type="EMBL" id="KT748863">
    <property type="protein sequence ID" value="AMK48644.1"/>
    <property type="molecule type" value="mRNA"/>
</dbReference>
<dbReference type="AlphaFoldDB" id="A0A140DL29"/>
<proteinExistence type="evidence at transcript level"/>